<name>A0ABV7YK29_9ACTN</name>
<dbReference type="Gene3D" id="3.20.20.150">
    <property type="entry name" value="Divalent-metal-dependent TIM barrel enzymes"/>
    <property type="match status" value="1"/>
</dbReference>
<dbReference type="Proteomes" id="UP001595699">
    <property type="component" value="Unassembled WGS sequence"/>
</dbReference>
<organism evidence="2 3">
    <name type="scientific">Tenggerimyces flavus</name>
    <dbReference type="NCBI Taxonomy" id="1708749"/>
    <lineage>
        <taxon>Bacteria</taxon>
        <taxon>Bacillati</taxon>
        <taxon>Actinomycetota</taxon>
        <taxon>Actinomycetes</taxon>
        <taxon>Propionibacteriales</taxon>
        <taxon>Nocardioidaceae</taxon>
        <taxon>Tenggerimyces</taxon>
    </lineage>
</organism>
<protein>
    <submittedName>
        <fullName evidence="2">Sugar phosphate isomerase/epimerase family protein</fullName>
    </submittedName>
</protein>
<dbReference type="EMBL" id="JBHRZH010000037">
    <property type="protein sequence ID" value="MFC3765337.1"/>
    <property type="molecule type" value="Genomic_DNA"/>
</dbReference>
<reference evidence="3" key="1">
    <citation type="journal article" date="2019" name="Int. J. Syst. Evol. Microbiol.">
        <title>The Global Catalogue of Microorganisms (GCM) 10K type strain sequencing project: providing services to taxonomists for standard genome sequencing and annotation.</title>
        <authorList>
            <consortium name="The Broad Institute Genomics Platform"/>
            <consortium name="The Broad Institute Genome Sequencing Center for Infectious Disease"/>
            <person name="Wu L."/>
            <person name="Ma J."/>
        </authorList>
    </citation>
    <scope>NUCLEOTIDE SEQUENCE [LARGE SCALE GENOMIC DNA]</scope>
    <source>
        <strain evidence="3">CGMCC 4.7241</strain>
    </source>
</reference>
<accession>A0ABV7YK29</accession>
<dbReference type="InterPro" id="IPR036237">
    <property type="entry name" value="Xyl_isomerase-like_sf"/>
</dbReference>
<evidence type="ECO:0000313" key="3">
    <source>
        <dbReference type="Proteomes" id="UP001595699"/>
    </source>
</evidence>
<evidence type="ECO:0000259" key="1">
    <source>
        <dbReference type="Pfam" id="PF01261"/>
    </source>
</evidence>
<sequence length="254" mass="27752">MIGLQLYTLRHALASESELAETLRRVREIGYSGVEPYVELAERFGLSRFASVVRDAGLRLLTHHLDFTRLEADVAGAAKDCHAMGGRWIVLANVPAEFRSVSGAVTFARRASEVARQLAVEGLGLAFHNHRYEFERDESGLRMFDVLWENASEDLQALIDIGWVHAAGDDPVAWLGTLSGRVPLVHAKDVRGSGTSVQTVAVGEGEVSWPAVVTACEKAGVQWYVVEQDHCADDPFASIARSFTTLRPLLADAP</sequence>
<gene>
    <name evidence="2" type="ORF">ACFOUW_31185</name>
</gene>
<dbReference type="GO" id="GO:0016853">
    <property type="term" value="F:isomerase activity"/>
    <property type="evidence" value="ECO:0007669"/>
    <property type="project" value="UniProtKB-KW"/>
</dbReference>
<dbReference type="Pfam" id="PF01261">
    <property type="entry name" value="AP_endonuc_2"/>
    <property type="match status" value="1"/>
</dbReference>
<keyword evidence="2" id="KW-0413">Isomerase</keyword>
<evidence type="ECO:0000313" key="2">
    <source>
        <dbReference type="EMBL" id="MFC3765337.1"/>
    </source>
</evidence>
<dbReference type="PANTHER" id="PTHR12110:SF41">
    <property type="entry name" value="INOSOSE DEHYDRATASE"/>
    <property type="match status" value="1"/>
</dbReference>
<feature type="domain" description="Xylose isomerase-like TIM barrel" evidence="1">
    <location>
        <begin position="23"/>
        <end position="229"/>
    </location>
</feature>
<dbReference type="RefSeq" id="WP_205121278.1">
    <property type="nucleotide sequence ID" value="NZ_JAFBCM010000001.1"/>
</dbReference>
<proteinExistence type="predicted"/>
<dbReference type="SUPFAM" id="SSF51658">
    <property type="entry name" value="Xylose isomerase-like"/>
    <property type="match status" value="1"/>
</dbReference>
<dbReference type="InterPro" id="IPR050312">
    <property type="entry name" value="IolE/XylAMocC-like"/>
</dbReference>
<dbReference type="InterPro" id="IPR013022">
    <property type="entry name" value="Xyl_isomerase-like_TIM-brl"/>
</dbReference>
<keyword evidence="3" id="KW-1185">Reference proteome</keyword>
<comment type="caution">
    <text evidence="2">The sequence shown here is derived from an EMBL/GenBank/DDBJ whole genome shotgun (WGS) entry which is preliminary data.</text>
</comment>
<dbReference type="PANTHER" id="PTHR12110">
    <property type="entry name" value="HYDROXYPYRUVATE ISOMERASE"/>
    <property type="match status" value="1"/>
</dbReference>